<reference evidence="1" key="1">
    <citation type="submission" date="2022-03" db="EMBL/GenBank/DDBJ databases">
        <authorList>
            <person name="Tunstrom K."/>
        </authorList>
    </citation>
    <scope>NUCLEOTIDE SEQUENCE</scope>
</reference>
<keyword evidence="2" id="KW-1185">Reference proteome</keyword>
<evidence type="ECO:0000313" key="2">
    <source>
        <dbReference type="Proteomes" id="UP001153954"/>
    </source>
</evidence>
<comment type="caution">
    <text evidence="1">The sequence shown here is derived from an EMBL/GenBank/DDBJ whole genome shotgun (WGS) entry which is preliminary data.</text>
</comment>
<sequence length="196" mass="21498">MTISEKSAFIYLSVEPVWPVGTPKKAMAIRREAYKGANGLTMVDAKIVQSGGDSVRGQILGADGIYNYINTLQFKPKLSSELCPKLDSGAQIPQILSQIPTKDKLVRQNAALRQMPLKPQDEASVRGGTIIYYKTSLHCVPLDLPTLNSIEASMCRVHHITEHILRGFAITKSYTTGALFFDIAKAFDKSGIRSSL</sequence>
<protein>
    <submittedName>
        <fullName evidence="1">Uncharacterized protein</fullName>
    </submittedName>
</protein>
<accession>A0AAU9UHD0</accession>
<dbReference type="EMBL" id="CAKOGL010000019">
    <property type="protein sequence ID" value="CAH2098518.1"/>
    <property type="molecule type" value="Genomic_DNA"/>
</dbReference>
<dbReference type="Proteomes" id="UP001153954">
    <property type="component" value="Unassembled WGS sequence"/>
</dbReference>
<name>A0AAU9UHD0_EUPED</name>
<gene>
    <name evidence="1" type="ORF">EEDITHA_LOCUS13622</name>
</gene>
<dbReference type="AlphaFoldDB" id="A0AAU9UHD0"/>
<proteinExistence type="predicted"/>
<evidence type="ECO:0000313" key="1">
    <source>
        <dbReference type="EMBL" id="CAH2098518.1"/>
    </source>
</evidence>
<organism evidence="1 2">
    <name type="scientific">Euphydryas editha</name>
    <name type="common">Edith's checkerspot</name>
    <dbReference type="NCBI Taxonomy" id="104508"/>
    <lineage>
        <taxon>Eukaryota</taxon>
        <taxon>Metazoa</taxon>
        <taxon>Ecdysozoa</taxon>
        <taxon>Arthropoda</taxon>
        <taxon>Hexapoda</taxon>
        <taxon>Insecta</taxon>
        <taxon>Pterygota</taxon>
        <taxon>Neoptera</taxon>
        <taxon>Endopterygota</taxon>
        <taxon>Lepidoptera</taxon>
        <taxon>Glossata</taxon>
        <taxon>Ditrysia</taxon>
        <taxon>Papilionoidea</taxon>
        <taxon>Nymphalidae</taxon>
        <taxon>Nymphalinae</taxon>
        <taxon>Euphydryas</taxon>
    </lineage>
</organism>